<feature type="domain" description="Methyltransferase type 11" evidence="2">
    <location>
        <begin position="50"/>
        <end position="142"/>
    </location>
</feature>
<feature type="region of interest" description="Disordered" evidence="1">
    <location>
        <begin position="267"/>
        <end position="296"/>
    </location>
</feature>
<reference evidence="3 4" key="2">
    <citation type="submission" date="2019-01" db="EMBL/GenBank/DDBJ databases">
        <title>Tautonia sociabilis, a novel thermotolerant planctomycete of Isosphaeraceae family, isolated from a 4000 m deep subterranean habitat.</title>
        <authorList>
            <person name="Kovaleva O.L."/>
            <person name="Elcheninov A.G."/>
            <person name="Van Heerden E."/>
            <person name="Toshchakov S.V."/>
            <person name="Novikov A."/>
            <person name="Bonch-Osmolovskaya E.A."/>
            <person name="Kublanov I.V."/>
        </authorList>
    </citation>
    <scope>NUCLEOTIDE SEQUENCE [LARGE SCALE GENOMIC DNA]</scope>
    <source>
        <strain evidence="3 4">GM2012</strain>
    </source>
</reference>
<dbReference type="InterPro" id="IPR013216">
    <property type="entry name" value="Methyltransf_11"/>
</dbReference>
<gene>
    <name evidence="3" type="ORF">TsocGM_22880</name>
</gene>
<dbReference type="AlphaFoldDB" id="A0A432MDS2"/>
<reference evidence="3 4" key="1">
    <citation type="submission" date="2018-12" db="EMBL/GenBank/DDBJ databases">
        <authorList>
            <person name="Toschakov S.V."/>
        </authorList>
    </citation>
    <scope>NUCLEOTIDE SEQUENCE [LARGE SCALE GENOMIC DNA]</scope>
    <source>
        <strain evidence="3 4">GM2012</strain>
    </source>
</reference>
<evidence type="ECO:0000313" key="3">
    <source>
        <dbReference type="EMBL" id="RUL83088.1"/>
    </source>
</evidence>
<dbReference type="SUPFAM" id="SSF53335">
    <property type="entry name" value="S-adenosyl-L-methionine-dependent methyltransferases"/>
    <property type="match status" value="1"/>
</dbReference>
<proteinExistence type="predicted"/>
<dbReference type="EMBL" id="RYZH01000065">
    <property type="protein sequence ID" value="RUL83088.1"/>
    <property type="molecule type" value="Genomic_DNA"/>
</dbReference>
<protein>
    <submittedName>
        <fullName evidence="3">Class I SAM-dependent methyltransferase</fullName>
    </submittedName>
</protein>
<evidence type="ECO:0000313" key="4">
    <source>
        <dbReference type="Proteomes" id="UP000280296"/>
    </source>
</evidence>
<name>A0A432MDS2_9BACT</name>
<dbReference type="InterPro" id="IPR029063">
    <property type="entry name" value="SAM-dependent_MTases_sf"/>
</dbReference>
<accession>A0A432MDS2</accession>
<evidence type="ECO:0000259" key="2">
    <source>
        <dbReference type="Pfam" id="PF08241"/>
    </source>
</evidence>
<dbReference type="Pfam" id="PF08241">
    <property type="entry name" value="Methyltransf_11"/>
    <property type="match status" value="1"/>
</dbReference>
<dbReference type="Proteomes" id="UP000280296">
    <property type="component" value="Unassembled WGS sequence"/>
</dbReference>
<dbReference type="RefSeq" id="WP_126727781.1">
    <property type="nucleotide sequence ID" value="NZ_RYZH01000065.1"/>
</dbReference>
<dbReference type="PANTHER" id="PTHR43861">
    <property type="entry name" value="TRANS-ACONITATE 2-METHYLTRANSFERASE-RELATED"/>
    <property type="match status" value="1"/>
</dbReference>
<dbReference type="CDD" id="cd02440">
    <property type="entry name" value="AdoMet_MTases"/>
    <property type="match status" value="1"/>
</dbReference>
<sequence>MAEATTQTRTISTYSLQWNRYRILRPEEDRATFRNRTGLSERDLRGALVLDGGCGMGRYVRVSAEAGARVVGMDLSESVRAARELNADLPVVGFVRGDLLRLPLREGVFDHIYSIGVLDHTPDPRRAFLGLARLLKPGGRIAVWVYRKERPVLEAIMDAQRAISTRLPVPVLEAMSRATAPLGGLKRRLMASPNRLVERLGVALHVLTIGVSMHPDPEVRVCDTLDWYAPRYASRHTVEEVAGWFEEAGLVDVEDLSASQEFYHQGQGNGINLAGRRPGGSAPGRGPGDSAAGPGG</sequence>
<keyword evidence="3" id="KW-0489">Methyltransferase</keyword>
<dbReference type="Gene3D" id="3.40.50.150">
    <property type="entry name" value="Vaccinia Virus protein VP39"/>
    <property type="match status" value="1"/>
</dbReference>
<keyword evidence="3" id="KW-0808">Transferase</keyword>
<comment type="caution">
    <text evidence="3">The sequence shown here is derived from an EMBL/GenBank/DDBJ whole genome shotgun (WGS) entry which is preliminary data.</text>
</comment>
<dbReference type="GO" id="GO:0008757">
    <property type="term" value="F:S-adenosylmethionine-dependent methyltransferase activity"/>
    <property type="evidence" value="ECO:0007669"/>
    <property type="project" value="InterPro"/>
</dbReference>
<dbReference type="GO" id="GO:0032259">
    <property type="term" value="P:methylation"/>
    <property type="evidence" value="ECO:0007669"/>
    <property type="project" value="UniProtKB-KW"/>
</dbReference>
<organism evidence="3 4">
    <name type="scientific">Tautonia sociabilis</name>
    <dbReference type="NCBI Taxonomy" id="2080755"/>
    <lineage>
        <taxon>Bacteria</taxon>
        <taxon>Pseudomonadati</taxon>
        <taxon>Planctomycetota</taxon>
        <taxon>Planctomycetia</taxon>
        <taxon>Isosphaerales</taxon>
        <taxon>Isosphaeraceae</taxon>
        <taxon>Tautonia</taxon>
    </lineage>
</organism>
<feature type="compositionally biased region" description="Gly residues" evidence="1">
    <location>
        <begin position="277"/>
        <end position="296"/>
    </location>
</feature>
<keyword evidence="4" id="KW-1185">Reference proteome</keyword>
<evidence type="ECO:0000256" key="1">
    <source>
        <dbReference type="SAM" id="MobiDB-lite"/>
    </source>
</evidence>
<dbReference type="OrthoDB" id="9797252at2"/>